<keyword evidence="3" id="KW-1185">Reference proteome</keyword>
<name>A0A3S1A7D7_ELYCH</name>
<dbReference type="PANTHER" id="PTHR47163">
    <property type="entry name" value="DDE_TNP_IS1595 DOMAIN-CONTAINING PROTEIN"/>
    <property type="match status" value="1"/>
</dbReference>
<dbReference type="STRING" id="188477.A0A3S1A7D7"/>
<proteinExistence type="predicted"/>
<dbReference type="PANTHER" id="PTHR47163:SF2">
    <property type="entry name" value="SI:DKEY-17M8.2"/>
    <property type="match status" value="1"/>
</dbReference>
<dbReference type="InterPro" id="IPR049012">
    <property type="entry name" value="Mutator_transp_dom"/>
</dbReference>
<dbReference type="Pfam" id="PF20700">
    <property type="entry name" value="Mutator"/>
    <property type="match status" value="1"/>
</dbReference>
<protein>
    <recommendedName>
        <fullName evidence="1">ISXO2-like transposase domain-containing protein</fullName>
    </recommendedName>
</protein>
<evidence type="ECO:0000313" key="3">
    <source>
        <dbReference type="Proteomes" id="UP000271974"/>
    </source>
</evidence>
<dbReference type="Proteomes" id="UP000271974">
    <property type="component" value="Unassembled WGS sequence"/>
</dbReference>
<dbReference type="AlphaFoldDB" id="A0A3S1A7D7"/>
<sequence length="216" mass="24253">MNISRRSKSVFYKFPCREVCTEALLSSREEGTPTQIGGPNLTVEVDEAKFGKRKYHRGRVVEGQWVLGGICRETRDCFLVPVQDRGADTLLSIIRERVAPGTTVLTDEESLATAVEKVKEAYPEQDSDIKDVHVSFDGSWHKRGHTSKIGLGLAIERKHYEVLTSYCPVCATTGKRLQQQNILRYERWLASHKPHCSANYEGPSGGMEKEAAENLE</sequence>
<dbReference type="InterPro" id="IPR053164">
    <property type="entry name" value="IS1016-like_transposase"/>
</dbReference>
<dbReference type="OrthoDB" id="6140998at2759"/>
<feature type="domain" description="ISXO2-like transposase" evidence="1">
    <location>
        <begin position="35"/>
        <end position="161"/>
    </location>
</feature>
<gene>
    <name evidence="2" type="ORF">EGW08_007742</name>
</gene>
<organism evidence="2 3">
    <name type="scientific">Elysia chlorotica</name>
    <name type="common">Eastern emerald elysia</name>
    <name type="synonym">Sea slug</name>
    <dbReference type="NCBI Taxonomy" id="188477"/>
    <lineage>
        <taxon>Eukaryota</taxon>
        <taxon>Metazoa</taxon>
        <taxon>Spiralia</taxon>
        <taxon>Lophotrochozoa</taxon>
        <taxon>Mollusca</taxon>
        <taxon>Gastropoda</taxon>
        <taxon>Heterobranchia</taxon>
        <taxon>Euthyneura</taxon>
        <taxon>Panpulmonata</taxon>
        <taxon>Sacoglossa</taxon>
        <taxon>Placobranchoidea</taxon>
        <taxon>Plakobranchidae</taxon>
        <taxon>Elysia</taxon>
    </lineage>
</organism>
<dbReference type="EMBL" id="RQTK01000203">
    <property type="protein sequence ID" value="RUS84503.1"/>
    <property type="molecule type" value="Genomic_DNA"/>
</dbReference>
<dbReference type="InterPro" id="IPR024445">
    <property type="entry name" value="Tnp_ISXO2-like"/>
</dbReference>
<accession>A0A3S1A7D7</accession>
<evidence type="ECO:0000313" key="2">
    <source>
        <dbReference type="EMBL" id="RUS84503.1"/>
    </source>
</evidence>
<dbReference type="SMART" id="SM01126">
    <property type="entry name" value="DDE_Tnp_IS1595"/>
    <property type="match status" value="1"/>
</dbReference>
<comment type="caution">
    <text evidence="2">The sequence shown here is derived from an EMBL/GenBank/DDBJ whole genome shotgun (WGS) entry which is preliminary data.</text>
</comment>
<evidence type="ECO:0000259" key="1">
    <source>
        <dbReference type="SMART" id="SM01126"/>
    </source>
</evidence>
<reference evidence="2 3" key="1">
    <citation type="submission" date="2019-01" db="EMBL/GenBank/DDBJ databases">
        <title>A draft genome assembly of the solar-powered sea slug Elysia chlorotica.</title>
        <authorList>
            <person name="Cai H."/>
            <person name="Li Q."/>
            <person name="Fang X."/>
            <person name="Li J."/>
            <person name="Curtis N.E."/>
            <person name="Altenburger A."/>
            <person name="Shibata T."/>
            <person name="Feng M."/>
            <person name="Maeda T."/>
            <person name="Schwartz J.A."/>
            <person name="Shigenobu S."/>
            <person name="Lundholm N."/>
            <person name="Nishiyama T."/>
            <person name="Yang H."/>
            <person name="Hasebe M."/>
            <person name="Li S."/>
            <person name="Pierce S.K."/>
            <person name="Wang J."/>
        </authorList>
    </citation>
    <scope>NUCLEOTIDE SEQUENCE [LARGE SCALE GENOMIC DNA]</scope>
    <source>
        <strain evidence="2">EC2010</strain>
        <tissue evidence="2">Whole organism of an adult</tissue>
    </source>
</reference>